<dbReference type="GO" id="GO:0003723">
    <property type="term" value="F:RNA binding"/>
    <property type="evidence" value="ECO:0007669"/>
    <property type="project" value="InterPro"/>
</dbReference>
<dbReference type="GO" id="GO:0008173">
    <property type="term" value="F:RNA methyltransferase activity"/>
    <property type="evidence" value="ECO:0007669"/>
    <property type="project" value="InterPro"/>
</dbReference>
<dbReference type="AlphaFoldDB" id="A0A1B1SBX0"/>
<dbReference type="GeneID" id="65537506"/>
<dbReference type="InterPro" id="IPR029026">
    <property type="entry name" value="tRNA_m1G_MTases_N"/>
</dbReference>
<dbReference type="Gene3D" id="3.40.1280.10">
    <property type="match status" value="1"/>
</dbReference>
<keyword evidence="6" id="KW-1185">Reference proteome</keyword>
<dbReference type="KEGG" id="pary:A4V02_11545"/>
<dbReference type="Proteomes" id="UP000186351">
    <property type="component" value="Chromosome"/>
</dbReference>
<dbReference type="InterPro" id="IPR001537">
    <property type="entry name" value="SpoU_MeTrfase"/>
</dbReference>
<evidence type="ECO:0000313" key="6">
    <source>
        <dbReference type="Proteomes" id="UP000186351"/>
    </source>
</evidence>
<accession>A0A1Z2XGR4</accession>
<keyword evidence="1 4" id="KW-0489">Methyltransferase</keyword>
<dbReference type="GO" id="GO:0006396">
    <property type="term" value="P:RNA processing"/>
    <property type="evidence" value="ECO:0007669"/>
    <property type="project" value="InterPro"/>
</dbReference>
<dbReference type="GO" id="GO:0005829">
    <property type="term" value="C:cytosol"/>
    <property type="evidence" value="ECO:0007669"/>
    <property type="project" value="TreeGrafter"/>
</dbReference>
<dbReference type="STRING" id="1796646.A4V02_11545"/>
<sequence>MKKKTIWELHRMTVEECRKAEKLPLVMVLDNVRSLSNIGAIFRTCDAFRVASVMLCGVSGTPPSVEIHKTALGAEDSVPWMHFDSTLEAVAHLRGLGYRICVLEQVEGSVPLQEFSVEPGQAYAIIAGHEVKGVDQEVVDAADCCIEIPQFGSKHSLNVSVSAGITLWHLFSHMQF</sequence>
<organism evidence="4 6">
    <name type="scientific">Muribaculum intestinale</name>
    <dbReference type="NCBI Taxonomy" id="1796646"/>
    <lineage>
        <taxon>Bacteria</taxon>
        <taxon>Pseudomonadati</taxon>
        <taxon>Bacteroidota</taxon>
        <taxon>Bacteroidia</taxon>
        <taxon>Bacteroidales</taxon>
        <taxon>Muribaculaceae</taxon>
        <taxon>Muribaculum</taxon>
    </lineage>
</organism>
<dbReference type="RefSeq" id="WP_068961570.1">
    <property type="nucleotide sequence ID" value="NZ_CAJTAP010000001.1"/>
</dbReference>
<dbReference type="EMBL" id="SRYD01000023">
    <property type="protein sequence ID" value="TGY74274.1"/>
    <property type="molecule type" value="Genomic_DNA"/>
</dbReference>
<dbReference type="EMBL" id="CP015402">
    <property type="protein sequence ID" value="ANU64286.1"/>
    <property type="molecule type" value="Genomic_DNA"/>
</dbReference>
<keyword evidence="2 4" id="KW-0808">Transferase</keyword>
<proteinExistence type="predicted"/>
<reference evidence="6" key="1">
    <citation type="submission" date="2016-04" db="EMBL/GenBank/DDBJ databases">
        <title>Complete Genome Sequences of Twelve Strains of a Stable Defined Moderately Diverse Mouse Microbiota 2 (sDMDMm2).</title>
        <authorList>
            <person name="Uchimura Y."/>
            <person name="Wyss M."/>
            <person name="Brugiroux S."/>
            <person name="Limenitakis J.P."/>
            <person name="Stecher B."/>
            <person name="McCoy K.D."/>
            <person name="Macpherson A.J."/>
        </authorList>
    </citation>
    <scope>NUCLEOTIDE SEQUENCE [LARGE SCALE GENOMIC DNA]</scope>
    <source>
        <strain evidence="6">YL27</strain>
    </source>
</reference>
<evidence type="ECO:0000259" key="3">
    <source>
        <dbReference type="Pfam" id="PF00588"/>
    </source>
</evidence>
<evidence type="ECO:0000313" key="5">
    <source>
        <dbReference type="EMBL" id="TGY74274.1"/>
    </source>
</evidence>
<gene>
    <name evidence="4" type="ORF">A4V02_11545</name>
    <name evidence="5" type="ORF">E5333_06805</name>
</gene>
<dbReference type="InterPro" id="IPR004441">
    <property type="entry name" value="rRNA_MeTrfase_TrmH"/>
</dbReference>
<dbReference type="PANTHER" id="PTHR46429:SF1">
    <property type="entry name" value="23S RRNA (GUANOSINE-2'-O-)-METHYLTRANSFERASE RLMB"/>
    <property type="match status" value="1"/>
</dbReference>
<dbReference type="InterPro" id="IPR029028">
    <property type="entry name" value="Alpha/beta_knot_MTases"/>
</dbReference>
<evidence type="ECO:0000313" key="7">
    <source>
        <dbReference type="Proteomes" id="UP000306630"/>
    </source>
</evidence>
<feature type="domain" description="tRNA/rRNA methyltransferase SpoU type" evidence="3">
    <location>
        <begin position="25"/>
        <end position="167"/>
    </location>
</feature>
<dbReference type="OrthoDB" id="9795352at2"/>
<accession>A0A1B1SBX0</accession>
<dbReference type="CDD" id="cd18097">
    <property type="entry name" value="SpoU-like"/>
    <property type="match status" value="1"/>
</dbReference>
<dbReference type="SUPFAM" id="SSF75217">
    <property type="entry name" value="alpha/beta knot"/>
    <property type="match status" value="1"/>
</dbReference>
<evidence type="ECO:0000256" key="2">
    <source>
        <dbReference type="ARBA" id="ARBA00022679"/>
    </source>
</evidence>
<dbReference type="Proteomes" id="UP000306630">
    <property type="component" value="Unassembled WGS sequence"/>
</dbReference>
<dbReference type="Pfam" id="PF00588">
    <property type="entry name" value="SpoU_methylase"/>
    <property type="match status" value="1"/>
</dbReference>
<dbReference type="GO" id="GO:0032259">
    <property type="term" value="P:methylation"/>
    <property type="evidence" value="ECO:0007669"/>
    <property type="project" value="UniProtKB-KW"/>
</dbReference>
<reference evidence="5 7" key="3">
    <citation type="submission" date="2019-04" db="EMBL/GenBank/DDBJ databases">
        <title>Microbes associate with the intestines of laboratory mice.</title>
        <authorList>
            <person name="Navarre W."/>
            <person name="Wong E."/>
            <person name="Huang K."/>
            <person name="Tropini C."/>
            <person name="Ng K."/>
            <person name="Yu B."/>
        </authorList>
    </citation>
    <scope>NUCLEOTIDE SEQUENCE [LARGE SCALE GENOMIC DNA]</scope>
    <source>
        <strain evidence="5 7">NM06_A21</strain>
    </source>
</reference>
<reference evidence="4" key="2">
    <citation type="submission" date="2017-04" db="EMBL/GenBank/DDBJ databases">
        <title>Complete Genome Sequences of Twelve Strains of a Stable Defined Moderately Diverse Mouse Microbiota 2 (sDMDMm2).</title>
        <authorList>
            <person name="Uchimura Y."/>
            <person name="Wyss M."/>
            <person name="Brugiroux S."/>
            <person name="Limenitakis J.P."/>
            <person name="Stecher B."/>
            <person name="McCoy K.D."/>
            <person name="Macpherson A.J."/>
        </authorList>
    </citation>
    <scope>NUCLEOTIDE SEQUENCE</scope>
    <source>
        <strain evidence="4">YL27</strain>
    </source>
</reference>
<evidence type="ECO:0000256" key="1">
    <source>
        <dbReference type="ARBA" id="ARBA00022603"/>
    </source>
</evidence>
<name>A0A1B1SBX0_9BACT</name>
<dbReference type="PANTHER" id="PTHR46429">
    <property type="entry name" value="23S RRNA (GUANOSINE-2'-O-)-METHYLTRANSFERASE RLMB"/>
    <property type="match status" value="1"/>
</dbReference>
<protein>
    <submittedName>
        <fullName evidence="4 5">RNA methyltransferase</fullName>
    </submittedName>
</protein>
<evidence type="ECO:0000313" key="4">
    <source>
        <dbReference type="EMBL" id="ANU64286.1"/>
    </source>
</evidence>